<dbReference type="InterPro" id="IPR004027">
    <property type="entry name" value="SEC_C_motif"/>
</dbReference>
<dbReference type="Proteomes" id="UP000256977">
    <property type="component" value="Unassembled WGS sequence"/>
</dbReference>
<sequence length="244" mass="27901">MTNIGRNDPCPCGSGKKFKHCHIGESVHTEPSLQEIQLMRDTTVKNLLAQIDIYDNEGMLNHFPNHQTLVRELRSAVKAAAQVDIVRNPSHIPGKQIYNREHLGRLGKIVFAWSIPAVEHLIEVYNLQTQNFYVADLNKFVNSSALKQKKLIYARSNTNPIYVIEYNIAHTIEQWAVDGNHRVAARYQNDSSSKIEGYLLPPELHIKALMYDFMRVAYTVRTNINRAFDYQNGSQPIPVMLPMT</sequence>
<dbReference type="Pfam" id="PF02810">
    <property type="entry name" value="SEC-C"/>
    <property type="match status" value="1"/>
</dbReference>
<comment type="caution">
    <text evidence="1">The sequence shown here is derived from an EMBL/GenBank/DDBJ whole genome shotgun (WGS) entry which is preliminary data.</text>
</comment>
<name>A0A3D9JPN8_9BACL</name>
<evidence type="ECO:0000313" key="1">
    <source>
        <dbReference type="EMBL" id="RED75945.1"/>
    </source>
</evidence>
<protein>
    <submittedName>
        <fullName evidence="1">SEC-C motif-containing protein</fullName>
    </submittedName>
</protein>
<gene>
    <name evidence="1" type="ORF">DFP98_1135</name>
</gene>
<accession>A0A3D9JPN8</accession>
<reference evidence="1 2" key="1">
    <citation type="submission" date="2018-07" db="EMBL/GenBank/DDBJ databases">
        <title>Genomic Encyclopedia of Type Strains, Phase III (KMG-III): the genomes of soil and plant-associated and newly described type strains.</title>
        <authorList>
            <person name="Whitman W."/>
        </authorList>
    </citation>
    <scope>NUCLEOTIDE SEQUENCE [LARGE SCALE GENOMIC DNA]</scope>
    <source>
        <strain evidence="1 2">CECT 7287</strain>
    </source>
</reference>
<dbReference type="AlphaFoldDB" id="A0A3D9JPN8"/>
<evidence type="ECO:0000313" key="2">
    <source>
        <dbReference type="Proteomes" id="UP000256977"/>
    </source>
</evidence>
<dbReference type="SUPFAM" id="SSF103642">
    <property type="entry name" value="Sec-C motif"/>
    <property type="match status" value="1"/>
</dbReference>
<dbReference type="EMBL" id="QRDZ01000013">
    <property type="protein sequence ID" value="RED75945.1"/>
    <property type="molecule type" value="Genomic_DNA"/>
</dbReference>
<dbReference type="Gene3D" id="3.10.450.50">
    <property type="match status" value="1"/>
</dbReference>
<keyword evidence="2" id="KW-1185">Reference proteome</keyword>
<dbReference type="RefSeq" id="WP_116061759.1">
    <property type="nucleotide sequence ID" value="NZ_QRDZ01000013.1"/>
</dbReference>
<organism evidence="1 2">
    <name type="scientific">Cohnella phaseoli</name>
    <dbReference type="NCBI Taxonomy" id="456490"/>
    <lineage>
        <taxon>Bacteria</taxon>
        <taxon>Bacillati</taxon>
        <taxon>Bacillota</taxon>
        <taxon>Bacilli</taxon>
        <taxon>Bacillales</taxon>
        <taxon>Paenibacillaceae</taxon>
        <taxon>Cohnella</taxon>
    </lineage>
</organism>
<dbReference type="OrthoDB" id="6399948at2"/>
<proteinExistence type="predicted"/>